<dbReference type="Proteomes" id="UP000268084">
    <property type="component" value="Chromosome"/>
</dbReference>
<dbReference type="GO" id="GO:0016020">
    <property type="term" value="C:membrane"/>
    <property type="evidence" value="ECO:0007669"/>
    <property type="project" value="UniProtKB-SubCell"/>
</dbReference>
<keyword evidence="2" id="KW-0328">Glycosyltransferase</keyword>
<keyword evidence="4 8" id="KW-0812">Transmembrane</keyword>
<keyword evidence="10" id="KW-1185">Reference proteome</keyword>
<comment type="subcellular location">
    <subcellularLocation>
        <location evidence="1">Membrane</location>
        <topology evidence="1">Multi-pass membrane protein</topology>
    </subcellularLocation>
</comment>
<feature type="transmembrane region" description="Helical" evidence="8">
    <location>
        <begin position="45"/>
        <end position="63"/>
    </location>
</feature>
<dbReference type="NCBIfam" id="NF038066">
    <property type="entry name" value="MptB"/>
    <property type="match status" value="1"/>
</dbReference>
<gene>
    <name evidence="9" type="ORF">EH165_07820</name>
</gene>
<dbReference type="EMBL" id="CP034170">
    <property type="protein sequence ID" value="AZI58061.1"/>
    <property type="molecule type" value="Genomic_DNA"/>
</dbReference>
<proteinExistence type="inferred from homology"/>
<dbReference type="AlphaFoldDB" id="A0A3G8ZWJ1"/>
<evidence type="ECO:0000313" key="10">
    <source>
        <dbReference type="Proteomes" id="UP000268084"/>
    </source>
</evidence>
<dbReference type="GO" id="GO:0016757">
    <property type="term" value="F:glycosyltransferase activity"/>
    <property type="evidence" value="ECO:0007669"/>
    <property type="project" value="UniProtKB-KW"/>
</dbReference>
<feature type="transmembrane region" description="Helical" evidence="8">
    <location>
        <begin position="267"/>
        <end position="287"/>
    </location>
</feature>
<evidence type="ECO:0000256" key="4">
    <source>
        <dbReference type="ARBA" id="ARBA00022692"/>
    </source>
</evidence>
<evidence type="ECO:0000256" key="3">
    <source>
        <dbReference type="ARBA" id="ARBA00022679"/>
    </source>
</evidence>
<reference evidence="9 10" key="2">
    <citation type="submission" date="2018-12" db="EMBL/GenBank/DDBJ databases">
        <title>Nakamurella antarcticus sp. nov., isolated from Antarctica South Shetland Islands soil.</title>
        <authorList>
            <person name="Peng F."/>
        </authorList>
    </citation>
    <scope>NUCLEOTIDE SEQUENCE [LARGE SCALE GENOMIC DNA]</scope>
    <source>
        <strain evidence="9 10">S14-144</strain>
    </source>
</reference>
<feature type="transmembrane region" description="Helical" evidence="8">
    <location>
        <begin position="209"/>
        <end position="231"/>
    </location>
</feature>
<evidence type="ECO:0000256" key="8">
    <source>
        <dbReference type="SAM" id="Phobius"/>
    </source>
</evidence>
<protein>
    <submittedName>
        <fullName evidence="9">DUF2029 domain-containing protein</fullName>
    </submittedName>
</protein>
<keyword evidence="5 8" id="KW-1133">Transmembrane helix</keyword>
<dbReference type="RefSeq" id="WP_124798971.1">
    <property type="nucleotide sequence ID" value="NZ_CP034170.1"/>
</dbReference>
<feature type="transmembrane region" description="Helical" evidence="8">
    <location>
        <begin position="83"/>
        <end position="105"/>
    </location>
</feature>
<organism evidence="9 10">
    <name type="scientific">Nakamurella antarctica</name>
    <dbReference type="NCBI Taxonomy" id="1902245"/>
    <lineage>
        <taxon>Bacteria</taxon>
        <taxon>Bacillati</taxon>
        <taxon>Actinomycetota</taxon>
        <taxon>Actinomycetes</taxon>
        <taxon>Nakamurellales</taxon>
        <taxon>Nakamurellaceae</taxon>
        <taxon>Nakamurella</taxon>
    </lineage>
</organism>
<feature type="transmembrane region" description="Helical" evidence="8">
    <location>
        <begin position="365"/>
        <end position="385"/>
    </location>
</feature>
<dbReference type="InterPro" id="IPR049829">
    <property type="entry name" value="MptA/B-like"/>
</dbReference>
<evidence type="ECO:0000256" key="1">
    <source>
        <dbReference type="ARBA" id="ARBA00004141"/>
    </source>
</evidence>
<keyword evidence="3" id="KW-0808">Transferase</keyword>
<feature type="transmembrane region" description="Helical" evidence="8">
    <location>
        <begin position="126"/>
        <end position="145"/>
    </location>
</feature>
<feature type="transmembrane region" description="Helical" evidence="8">
    <location>
        <begin position="243"/>
        <end position="261"/>
    </location>
</feature>
<reference evidence="9 10" key="1">
    <citation type="submission" date="2018-11" db="EMBL/GenBank/DDBJ databases">
        <authorList>
            <person name="Da X."/>
        </authorList>
    </citation>
    <scope>NUCLEOTIDE SEQUENCE [LARGE SCALE GENOMIC DNA]</scope>
    <source>
        <strain evidence="9 10">S14-144</strain>
    </source>
</reference>
<evidence type="ECO:0000256" key="5">
    <source>
        <dbReference type="ARBA" id="ARBA00022989"/>
    </source>
</evidence>
<evidence type="ECO:0000256" key="7">
    <source>
        <dbReference type="ARBA" id="ARBA00043987"/>
    </source>
</evidence>
<sequence length="540" mass="56950">MSTGPVGNDTSAPHPGSAHIGAATLLTHPGLNVAERNQLRTLRRVGTAGAVLMAVAATSSYGAANPIPNPVDGLRIVGLLSRIGPASLAISYTGIAMVVVSWFLLGRLATPGRQRRLTRTQISHTLAMWAVPFLVSPPLFSRDVYSYLAVGQMMNAGLNPYDAGPYDALGDQDRFAHQVDVRWQHTTTPYGPVFLLITRGIVAVTGPHLVLSVLVQRLFELLGVALIVWALPRLARRCGLDPVSALWLGALNPLVLFHLIAGGHNEALMIGLMMAGLVIAFDHSVVLGTICLTLAVGVKATAGLALAFLIIALARRAGGTWRDLIKEGLRVSAVAIATFAVLTIAAGVGVGWLAALNTPGLVRSFLSLTTVLGVAAGTMGTLLGVGDHTGGVLSVLNPIGTVIGGCIALLVLWRCWRHRLEPIHGLGVAIGIFVLLSPVVQPWYLLWAAVPLAASTADPRYRKVTVAITVVLSLIIMPSGAIISPLVIVQAVAFAALVQGLIYLRLRRLGLLPVSDRDRRLTDLLLRARKLHPSTSGTGN</sequence>
<dbReference type="Pfam" id="PF26314">
    <property type="entry name" value="MptA_B_family"/>
    <property type="match status" value="1"/>
</dbReference>
<evidence type="ECO:0000256" key="2">
    <source>
        <dbReference type="ARBA" id="ARBA00022676"/>
    </source>
</evidence>
<evidence type="ECO:0000256" key="6">
    <source>
        <dbReference type="ARBA" id="ARBA00023136"/>
    </source>
</evidence>
<accession>A0A3G8ZWJ1</accession>
<feature type="transmembrane region" description="Helical" evidence="8">
    <location>
        <begin position="294"/>
        <end position="314"/>
    </location>
</feature>
<feature type="transmembrane region" description="Helical" evidence="8">
    <location>
        <begin position="334"/>
        <end position="353"/>
    </location>
</feature>
<dbReference type="OrthoDB" id="5242303at2"/>
<feature type="transmembrane region" description="Helical" evidence="8">
    <location>
        <begin position="425"/>
        <end position="446"/>
    </location>
</feature>
<feature type="transmembrane region" description="Helical" evidence="8">
    <location>
        <begin position="391"/>
        <end position="413"/>
    </location>
</feature>
<keyword evidence="6 8" id="KW-0472">Membrane</keyword>
<comment type="similarity">
    <text evidence="7">Belongs to the MptA/B family.</text>
</comment>
<name>A0A3G8ZWJ1_9ACTN</name>
<evidence type="ECO:0000313" key="9">
    <source>
        <dbReference type="EMBL" id="AZI58061.1"/>
    </source>
</evidence>
<feature type="transmembrane region" description="Helical" evidence="8">
    <location>
        <begin position="466"/>
        <end position="498"/>
    </location>
</feature>
<dbReference type="KEGG" id="nak:EH165_07820"/>